<sequence length="511" mass="57347">MALSSVNPESGRVMADYRTRAEGFRSAAAEQNMFIQELLAEVESTKKRLKDITTIDMPQLREKLFAEISVSNAEVEDQKNYRRLIRSELKTLKDENETLRDMQDTGRFVSVLIDADADIYYFAEEFISQGLKGGQAAADKLIEKIREQLSLDSSCKDPSKIPIVVKAYANFNGMASHFKKVNKVSNLQEVMQFWAGFSQRYPFVDFVDVGHGKEGADNKIRENFRFNMDTPQCQQLFLACAHDGGYVPFLSSYASPASGYNKRITLISAGPGSIHPLIEGLGFKSTEILMSIFSQSESPRVEYWKKSTAAAQIDTAGQIDAAVVPTSPVAKKSDSPAPLTWSTKAQLPQTSPTATADVPFTAVGKTTKASKAAKPPSPSPRKTSTSTNPYNPQEKDFTGEYFVENAGRLIPRAKDTAGNRLRDNNLIVDRIADYDLIGKMKNLSLCQWHYLRSDCSNFRKEKCKRNHDTYRRPLTPKEYDALWFLSRMGYCKKLLNDGYCNDDYCIYGHDD</sequence>
<evidence type="ECO:0000313" key="3">
    <source>
        <dbReference type="EMBL" id="KAL2063046.1"/>
    </source>
</evidence>
<dbReference type="PANTHER" id="PTHR37543:SF1">
    <property type="entry name" value="CCCH ZINC FINGER DNA BINDING PROTEIN (AFU_ORTHOLOGUE AFUA_5G12760)"/>
    <property type="match status" value="1"/>
</dbReference>
<evidence type="ECO:0000256" key="1">
    <source>
        <dbReference type="SAM" id="MobiDB-lite"/>
    </source>
</evidence>
<feature type="region of interest" description="Disordered" evidence="1">
    <location>
        <begin position="327"/>
        <end position="396"/>
    </location>
</feature>
<accession>A0ABR4C0X8</accession>
<gene>
    <name evidence="3" type="ORF">VTL71DRAFT_6118</name>
</gene>
<feature type="domain" description="DUF7923" evidence="2">
    <location>
        <begin position="104"/>
        <end position="288"/>
    </location>
</feature>
<feature type="compositionally biased region" description="Low complexity" evidence="1">
    <location>
        <begin position="365"/>
        <end position="389"/>
    </location>
</feature>
<dbReference type="EMBL" id="JAZHXI010000016">
    <property type="protein sequence ID" value="KAL2063046.1"/>
    <property type="molecule type" value="Genomic_DNA"/>
</dbReference>
<evidence type="ECO:0000259" key="2">
    <source>
        <dbReference type="Pfam" id="PF25540"/>
    </source>
</evidence>
<dbReference type="InterPro" id="IPR057683">
    <property type="entry name" value="DUF7923"/>
</dbReference>
<proteinExistence type="predicted"/>
<dbReference type="PANTHER" id="PTHR37543">
    <property type="entry name" value="CCCH ZINC FINGER DNA BINDING PROTEIN (AFU_ORTHOLOGUE AFUA_5G12760)"/>
    <property type="match status" value="1"/>
</dbReference>
<comment type="caution">
    <text evidence="3">The sequence shown here is derived from an EMBL/GenBank/DDBJ whole genome shotgun (WGS) entry which is preliminary data.</text>
</comment>
<organism evidence="3 4">
    <name type="scientific">Oculimacula yallundae</name>
    <dbReference type="NCBI Taxonomy" id="86028"/>
    <lineage>
        <taxon>Eukaryota</taxon>
        <taxon>Fungi</taxon>
        <taxon>Dikarya</taxon>
        <taxon>Ascomycota</taxon>
        <taxon>Pezizomycotina</taxon>
        <taxon>Leotiomycetes</taxon>
        <taxon>Helotiales</taxon>
        <taxon>Ploettnerulaceae</taxon>
        <taxon>Oculimacula</taxon>
    </lineage>
</organism>
<dbReference type="Pfam" id="PF25540">
    <property type="entry name" value="DUF7923"/>
    <property type="match status" value="1"/>
</dbReference>
<dbReference type="Proteomes" id="UP001595075">
    <property type="component" value="Unassembled WGS sequence"/>
</dbReference>
<reference evidence="3 4" key="1">
    <citation type="journal article" date="2024" name="Commun. Biol.">
        <title>Comparative genomic analysis of thermophilic fungi reveals convergent evolutionary adaptations and gene losses.</title>
        <authorList>
            <person name="Steindorff A.S."/>
            <person name="Aguilar-Pontes M.V."/>
            <person name="Robinson A.J."/>
            <person name="Andreopoulos B."/>
            <person name="LaButti K."/>
            <person name="Kuo A."/>
            <person name="Mondo S."/>
            <person name="Riley R."/>
            <person name="Otillar R."/>
            <person name="Haridas S."/>
            <person name="Lipzen A."/>
            <person name="Grimwood J."/>
            <person name="Schmutz J."/>
            <person name="Clum A."/>
            <person name="Reid I.D."/>
            <person name="Moisan M.C."/>
            <person name="Butler G."/>
            <person name="Nguyen T.T.M."/>
            <person name="Dewar K."/>
            <person name="Conant G."/>
            <person name="Drula E."/>
            <person name="Henrissat B."/>
            <person name="Hansel C."/>
            <person name="Singer S."/>
            <person name="Hutchinson M.I."/>
            <person name="de Vries R.P."/>
            <person name="Natvig D.O."/>
            <person name="Powell A.J."/>
            <person name="Tsang A."/>
            <person name="Grigoriev I.V."/>
        </authorList>
    </citation>
    <scope>NUCLEOTIDE SEQUENCE [LARGE SCALE GENOMIC DNA]</scope>
    <source>
        <strain evidence="3 4">CBS 494.80</strain>
    </source>
</reference>
<evidence type="ECO:0000313" key="4">
    <source>
        <dbReference type="Proteomes" id="UP001595075"/>
    </source>
</evidence>
<protein>
    <recommendedName>
        <fullName evidence="2">DUF7923 domain-containing protein</fullName>
    </recommendedName>
</protein>
<feature type="compositionally biased region" description="Polar residues" evidence="1">
    <location>
        <begin position="340"/>
        <end position="354"/>
    </location>
</feature>
<keyword evidence="4" id="KW-1185">Reference proteome</keyword>
<name>A0ABR4C0X8_9HELO</name>